<dbReference type="InterPro" id="IPR013249">
    <property type="entry name" value="RNA_pol_sigma70_r4_t2"/>
</dbReference>
<evidence type="ECO:0000313" key="2">
    <source>
        <dbReference type="EMBL" id="SFP54313.1"/>
    </source>
</evidence>
<dbReference type="InterPro" id="IPR013324">
    <property type="entry name" value="RNA_pol_sigma_r3/r4-like"/>
</dbReference>
<dbReference type="GO" id="GO:0006352">
    <property type="term" value="P:DNA-templated transcription initiation"/>
    <property type="evidence" value="ECO:0007669"/>
    <property type="project" value="InterPro"/>
</dbReference>
<dbReference type="NCBIfam" id="TIGR02937">
    <property type="entry name" value="sigma70-ECF"/>
    <property type="match status" value="1"/>
</dbReference>
<keyword evidence="3" id="KW-1185">Reference proteome</keyword>
<dbReference type="AlphaFoldDB" id="A0A1I5R732"/>
<gene>
    <name evidence="2" type="ORF">SAMN04487928_103161</name>
</gene>
<name>A0A1I5R732_9FIRM</name>
<dbReference type="RefSeq" id="WP_022766208.1">
    <property type="nucleotide sequence ID" value="NZ_FOXO01000003.1"/>
</dbReference>
<dbReference type="Proteomes" id="UP000182624">
    <property type="component" value="Unassembled WGS sequence"/>
</dbReference>
<proteinExistence type="predicted"/>
<organism evidence="2 3">
    <name type="scientific">Butyrivibrio proteoclasticus</name>
    <dbReference type="NCBI Taxonomy" id="43305"/>
    <lineage>
        <taxon>Bacteria</taxon>
        <taxon>Bacillati</taxon>
        <taxon>Bacillota</taxon>
        <taxon>Clostridia</taxon>
        <taxon>Lachnospirales</taxon>
        <taxon>Lachnospiraceae</taxon>
        <taxon>Butyrivibrio</taxon>
    </lineage>
</organism>
<dbReference type="Pfam" id="PF08281">
    <property type="entry name" value="Sigma70_r4_2"/>
    <property type="match status" value="1"/>
</dbReference>
<dbReference type="GO" id="GO:0016987">
    <property type="term" value="F:sigma factor activity"/>
    <property type="evidence" value="ECO:0007669"/>
    <property type="project" value="InterPro"/>
</dbReference>
<evidence type="ECO:0000259" key="1">
    <source>
        <dbReference type="Pfam" id="PF08281"/>
    </source>
</evidence>
<reference evidence="3" key="1">
    <citation type="submission" date="2016-10" db="EMBL/GenBank/DDBJ databases">
        <authorList>
            <person name="Varghese N."/>
            <person name="Submissions S."/>
        </authorList>
    </citation>
    <scope>NUCLEOTIDE SEQUENCE [LARGE SCALE GENOMIC DNA]</scope>
    <source>
        <strain evidence="3">P18</strain>
    </source>
</reference>
<dbReference type="Gene3D" id="1.20.140.160">
    <property type="match status" value="1"/>
</dbReference>
<feature type="domain" description="RNA polymerase sigma factor 70 region 4 type 2" evidence="1">
    <location>
        <begin position="114"/>
        <end position="165"/>
    </location>
</feature>
<accession>A0A1I5R732</accession>
<dbReference type="OrthoDB" id="1655297at2"/>
<evidence type="ECO:0000313" key="3">
    <source>
        <dbReference type="Proteomes" id="UP000182624"/>
    </source>
</evidence>
<protein>
    <submittedName>
        <fullName evidence="2">RNA polymerase sigma factor, sigma-70 family</fullName>
    </submittedName>
</protein>
<dbReference type="SUPFAM" id="SSF88659">
    <property type="entry name" value="Sigma3 and sigma4 domains of RNA polymerase sigma factors"/>
    <property type="match status" value="1"/>
</dbReference>
<sequence>MNINEKNEYEIIDLGYEYPGMTGGVKWAVITELDSEMLIEKYGDELSMFKPFVVMTKAQGEVLKDYDRNEAKHRMRRVRTCSLDGYVEGETEYIYSVFSKDEPEDIVVQMDEVECLRKAVETLTDIQKRRLKLYFYNDLTAREIAELEGVSHKNVLKSLNEAIKKIQKYKN</sequence>
<dbReference type="EMBL" id="FOXO01000003">
    <property type="protein sequence ID" value="SFP54313.1"/>
    <property type="molecule type" value="Genomic_DNA"/>
</dbReference>
<dbReference type="InterPro" id="IPR014284">
    <property type="entry name" value="RNA_pol_sigma-70_dom"/>
</dbReference>
<dbReference type="GO" id="GO:0003677">
    <property type="term" value="F:DNA binding"/>
    <property type="evidence" value="ECO:0007669"/>
    <property type="project" value="InterPro"/>
</dbReference>